<comment type="caution">
    <text evidence="1">The sequence shown here is derived from an EMBL/GenBank/DDBJ whole genome shotgun (WGS) entry which is preliminary data.</text>
</comment>
<keyword evidence="2" id="KW-1185">Reference proteome</keyword>
<evidence type="ECO:0000313" key="1">
    <source>
        <dbReference type="EMBL" id="KAK9018277.1"/>
    </source>
</evidence>
<sequence length="307" mass="32679">MPSSAVAGGYTNFAQLMGYVGVPATPISPQASTPSAPVSTSFSPQATAAFVPNSSKSVSVIPAETTWVVITIPLVTRNTVDMDNLVSYDMFSVPNTQMSSQQRTGLVEAVNSTENDRCLCNKDGFARVNASKLNRTLAKCVRSDAELAGGSLVCEASLPSGSREQGADLDVLLELEDALLPTETCELSDQVDQGVSHEQGVGLNSDCHEQRADLDVLLESEDAILPTETCEFSDQVNQGVQSEESLRLEGDNDVVSAANKTVNSHPMVTRAKSGIRKSKVYQAEVSNVCEPKTIGEAFKDENWKAAA</sequence>
<proteinExistence type="predicted"/>
<gene>
    <name evidence="1" type="ORF">V6N11_001255</name>
</gene>
<dbReference type="Proteomes" id="UP001396334">
    <property type="component" value="Unassembled WGS sequence"/>
</dbReference>
<protein>
    <submittedName>
        <fullName evidence="1">Uncharacterized protein</fullName>
    </submittedName>
</protein>
<dbReference type="EMBL" id="JBBPBN010000019">
    <property type="protein sequence ID" value="KAK9018277.1"/>
    <property type="molecule type" value="Genomic_DNA"/>
</dbReference>
<name>A0ABR2S006_9ROSI</name>
<reference evidence="1 2" key="1">
    <citation type="journal article" date="2024" name="G3 (Bethesda)">
        <title>Genome assembly of Hibiscus sabdariffa L. provides insights into metabolisms of medicinal natural products.</title>
        <authorList>
            <person name="Kim T."/>
        </authorList>
    </citation>
    <scope>NUCLEOTIDE SEQUENCE [LARGE SCALE GENOMIC DNA]</scope>
    <source>
        <strain evidence="1">TK-2024</strain>
        <tissue evidence="1">Old leaves</tissue>
    </source>
</reference>
<evidence type="ECO:0000313" key="2">
    <source>
        <dbReference type="Proteomes" id="UP001396334"/>
    </source>
</evidence>
<organism evidence="1 2">
    <name type="scientific">Hibiscus sabdariffa</name>
    <name type="common">roselle</name>
    <dbReference type="NCBI Taxonomy" id="183260"/>
    <lineage>
        <taxon>Eukaryota</taxon>
        <taxon>Viridiplantae</taxon>
        <taxon>Streptophyta</taxon>
        <taxon>Embryophyta</taxon>
        <taxon>Tracheophyta</taxon>
        <taxon>Spermatophyta</taxon>
        <taxon>Magnoliopsida</taxon>
        <taxon>eudicotyledons</taxon>
        <taxon>Gunneridae</taxon>
        <taxon>Pentapetalae</taxon>
        <taxon>rosids</taxon>
        <taxon>malvids</taxon>
        <taxon>Malvales</taxon>
        <taxon>Malvaceae</taxon>
        <taxon>Malvoideae</taxon>
        <taxon>Hibiscus</taxon>
    </lineage>
</organism>
<accession>A0ABR2S006</accession>